<evidence type="ECO:0000256" key="1">
    <source>
        <dbReference type="SAM" id="Coils"/>
    </source>
</evidence>
<gene>
    <name evidence="2" type="ORF">R5R35_014148</name>
</gene>
<proteinExistence type="predicted"/>
<comment type="caution">
    <text evidence="2">The sequence shown here is derived from an EMBL/GenBank/DDBJ whole genome shotgun (WGS) entry which is preliminary data.</text>
</comment>
<dbReference type="Proteomes" id="UP001378592">
    <property type="component" value="Unassembled WGS sequence"/>
</dbReference>
<organism evidence="2 3">
    <name type="scientific">Gryllus longicercus</name>
    <dbReference type="NCBI Taxonomy" id="2509291"/>
    <lineage>
        <taxon>Eukaryota</taxon>
        <taxon>Metazoa</taxon>
        <taxon>Ecdysozoa</taxon>
        <taxon>Arthropoda</taxon>
        <taxon>Hexapoda</taxon>
        <taxon>Insecta</taxon>
        <taxon>Pterygota</taxon>
        <taxon>Neoptera</taxon>
        <taxon>Polyneoptera</taxon>
        <taxon>Orthoptera</taxon>
        <taxon>Ensifera</taxon>
        <taxon>Gryllidea</taxon>
        <taxon>Grylloidea</taxon>
        <taxon>Gryllidae</taxon>
        <taxon>Gryllinae</taxon>
        <taxon>Gryllus</taxon>
    </lineage>
</organism>
<name>A0AAN9Z2M2_9ORTH</name>
<evidence type="ECO:0000313" key="2">
    <source>
        <dbReference type="EMBL" id="KAK7793868.1"/>
    </source>
</evidence>
<keyword evidence="1" id="KW-0175">Coiled coil</keyword>
<accession>A0AAN9Z2M2</accession>
<evidence type="ECO:0000313" key="3">
    <source>
        <dbReference type="Proteomes" id="UP001378592"/>
    </source>
</evidence>
<reference evidence="2 3" key="1">
    <citation type="submission" date="2024-03" db="EMBL/GenBank/DDBJ databases">
        <title>The genome assembly and annotation of the cricket Gryllus longicercus Weissman &amp; Gray.</title>
        <authorList>
            <person name="Szrajer S."/>
            <person name="Gray D."/>
            <person name="Ylla G."/>
        </authorList>
    </citation>
    <scope>NUCLEOTIDE SEQUENCE [LARGE SCALE GENOMIC DNA]</scope>
    <source>
        <strain evidence="2">DAG 2021-001</strain>
        <tissue evidence="2">Whole body minus gut</tissue>
    </source>
</reference>
<keyword evidence="3" id="KW-1185">Reference proteome</keyword>
<dbReference type="EMBL" id="JAZDUA010000358">
    <property type="protein sequence ID" value="KAK7793868.1"/>
    <property type="molecule type" value="Genomic_DNA"/>
</dbReference>
<protein>
    <submittedName>
        <fullName evidence="2">Uncharacterized protein</fullName>
    </submittedName>
</protein>
<dbReference type="AlphaFoldDB" id="A0AAN9Z2M2"/>
<sequence>MENKENRKMRQNKFQNVPSLADTEQENRVTISYIKEICPKERELNALKEEFEQIEIAEEKMRHQITEKQKNILQMDEDNTFRSNAYKNNKDHEKQLRKSVHSLKNEIGLLNRDPLTERDREKLLISKKKLVWYEKCTGVFFDFSSKDPIKGLVQNPRTNYVSTFQVDKNSNVEKTLWLESTKGGVLQCPQHST</sequence>
<feature type="coiled-coil region" evidence="1">
    <location>
        <begin position="40"/>
        <end position="67"/>
    </location>
</feature>